<gene>
    <name evidence="7" type="primary">nfo</name>
    <name evidence="9" type="ORF">J2Z77_002308</name>
</gene>
<feature type="binding site" evidence="7">
    <location>
        <position position="148"/>
    </location>
    <ligand>
        <name>Zn(2+)</name>
        <dbReference type="ChEBI" id="CHEBI:29105"/>
        <label>2</label>
    </ligand>
</feature>
<evidence type="ECO:0000313" key="9">
    <source>
        <dbReference type="EMBL" id="MBP2036517.1"/>
    </source>
</evidence>
<protein>
    <recommendedName>
        <fullName evidence="7">Probable endonuclease 4</fullName>
        <ecNumber evidence="7">3.1.21.2</ecNumber>
    </recommendedName>
    <alternativeName>
        <fullName evidence="7">Endodeoxyribonuclease IV</fullName>
    </alternativeName>
    <alternativeName>
        <fullName evidence="7">Endonuclease IV</fullName>
    </alternativeName>
</protein>
<feature type="binding site" evidence="7">
    <location>
        <position position="185"/>
    </location>
    <ligand>
        <name>Zn(2+)</name>
        <dbReference type="ChEBI" id="CHEBI:29105"/>
        <label>3</label>
    </ligand>
</feature>
<dbReference type="SUPFAM" id="SSF51658">
    <property type="entry name" value="Xylose isomerase-like"/>
    <property type="match status" value="1"/>
</dbReference>
<keyword evidence="7" id="KW-0540">Nuclease</keyword>
<comment type="caution">
    <text evidence="9">The sequence shown here is derived from an EMBL/GenBank/DDBJ whole genome shotgun (WGS) entry which is preliminary data.</text>
</comment>
<feature type="binding site" evidence="7">
    <location>
        <position position="234"/>
    </location>
    <ligand>
        <name>Zn(2+)</name>
        <dbReference type="ChEBI" id="CHEBI:29105"/>
        <label>3</label>
    </ligand>
</feature>
<feature type="domain" description="Xylose isomerase-like TIM barrel" evidence="8">
    <location>
        <begin position="22"/>
        <end position="281"/>
    </location>
</feature>
<dbReference type="InterPro" id="IPR013022">
    <property type="entry name" value="Xyl_isomerase-like_TIM-brl"/>
</dbReference>
<dbReference type="GO" id="GO:0008833">
    <property type="term" value="F:deoxyribonuclease IV (phage-T4-induced) activity"/>
    <property type="evidence" value="ECO:0007669"/>
    <property type="project" value="UniProtKB-EC"/>
</dbReference>
<comment type="catalytic activity">
    <reaction evidence="7">
        <text>Endonucleolytic cleavage to 5'-phosphooligonucleotide end-products.</text>
        <dbReference type="EC" id="3.1.21.2"/>
    </reaction>
</comment>
<feature type="binding site" evidence="7">
    <location>
        <position position="109"/>
    </location>
    <ligand>
        <name>Zn(2+)</name>
        <dbReference type="ChEBI" id="CHEBI:29105"/>
        <label>1</label>
    </ligand>
</feature>
<dbReference type="NCBIfam" id="TIGR00587">
    <property type="entry name" value="nfo"/>
    <property type="match status" value="1"/>
</dbReference>
<evidence type="ECO:0000256" key="4">
    <source>
        <dbReference type="ARBA" id="ARBA00022801"/>
    </source>
</evidence>
<keyword evidence="10" id="KW-1185">Reference proteome</keyword>
<dbReference type="RefSeq" id="WP_189963562.1">
    <property type="nucleotide sequence ID" value="NZ_BMVL01000001.1"/>
</dbReference>
<dbReference type="PANTHER" id="PTHR21445:SF0">
    <property type="entry name" value="APURINIC-APYRIMIDINIC ENDONUCLEASE"/>
    <property type="match status" value="1"/>
</dbReference>
<comment type="function">
    <text evidence="7">Endonuclease IV plays a role in DNA repair. It cleaves phosphodiester bonds at apurinic or apyrimidinic (AP) sites, generating a 3'-hydroxyl group and a 5'-terminal sugar phosphate.</text>
</comment>
<evidence type="ECO:0000313" key="10">
    <source>
        <dbReference type="Proteomes" id="UP001519310"/>
    </source>
</evidence>
<accession>A0ABS4L2K3</accession>
<dbReference type="PROSITE" id="PS00729">
    <property type="entry name" value="AP_NUCLEASE_F2_1"/>
    <property type="match status" value="1"/>
</dbReference>
<keyword evidence="4 7" id="KW-0378">Hydrolase</keyword>
<dbReference type="PROSITE" id="PS51432">
    <property type="entry name" value="AP_NUCLEASE_F2_4"/>
    <property type="match status" value="1"/>
</dbReference>
<evidence type="ECO:0000256" key="2">
    <source>
        <dbReference type="ARBA" id="ARBA00022723"/>
    </source>
</evidence>
<proteinExistence type="inferred from homology"/>
<feature type="binding site" evidence="7">
    <location>
        <position position="69"/>
    </location>
    <ligand>
        <name>Zn(2+)</name>
        <dbReference type="ChEBI" id="CHEBI:29105"/>
        <label>1</label>
    </ligand>
</feature>
<dbReference type="EMBL" id="JAGGLQ010000003">
    <property type="protein sequence ID" value="MBP2036517.1"/>
    <property type="molecule type" value="Genomic_DNA"/>
</dbReference>
<evidence type="ECO:0000256" key="5">
    <source>
        <dbReference type="ARBA" id="ARBA00022833"/>
    </source>
</evidence>
<reference evidence="9 10" key="1">
    <citation type="submission" date="2021-03" db="EMBL/GenBank/DDBJ databases">
        <title>Genomic Encyclopedia of Type Strains, Phase IV (KMG-IV): sequencing the most valuable type-strain genomes for metagenomic binning, comparative biology and taxonomic classification.</title>
        <authorList>
            <person name="Goeker M."/>
        </authorList>
    </citation>
    <scope>NUCLEOTIDE SEQUENCE [LARGE SCALE GENOMIC DNA]</scope>
    <source>
        <strain evidence="9 10">DSM 40526</strain>
    </source>
</reference>
<feature type="binding site" evidence="7">
    <location>
        <position position="264"/>
    </location>
    <ligand>
        <name>Zn(2+)</name>
        <dbReference type="ChEBI" id="CHEBI:29105"/>
        <label>2</label>
    </ligand>
</feature>
<comment type="cofactor">
    <cofactor evidence="7">
        <name>Zn(2+)</name>
        <dbReference type="ChEBI" id="CHEBI:29105"/>
    </cofactor>
    <text evidence="7">Binds 3 Zn(2+) ions.</text>
</comment>
<evidence type="ECO:0000256" key="3">
    <source>
        <dbReference type="ARBA" id="ARBA00022763"/>
    </source>
</evidence>
<dbReference type="HAMAP" id="MF_00152">
    <property type="entry name" value="Nfo"/>
    <property type="match status" value="1"/>
</dbReference>
<dbReference type="PANTHER" id="PTHR21445">
    <property type="entry name" value="ENDONUCLEASE IV ENDODEOXYRIBONUCLEASE IV"/>
    <property type="match status" value="1"/>
</dbReference>
<organism evidence="9 10">
    <name type="scientific">Streptomyces avidinii</name>
    <dbReference type="NCBI Taxonomy" id="1895"/>
    <lineage>
        <taxon>Bacteria</taxon>
        <taxon>Bacillati</taxon>
        <taxon>Actinomycetota</taxon>
        <taxon>Actinomycetes</taxon>
        <taxon>Kitasatosporales</taxon>
        <taxon>Streptomycetaceae</taxon>
        <taxon>Streptomyces</taxon>
    </lineage>
</organism>
<evidence type="ECO:0000259" key="8">
    <source>
        <dbReference type="Pfam" id="PF01261"/>
    </source>
</evidence>
<feature type="binding site" evidence="7">
    <location>
        <position position="148"/>
    </location>
    <ligand>
        <name>Zn(2+)</name>
        <dbReference type="ChEBI" id="CHEBI:29105"/>
        <label>1</label>
    </ligand>
</feature>
<dbReference type="Proteomes" id="UP001519310">
    <property type="component" value="Unassembled WGS sequence"/>
</dbReference>
<name>A0ABS4L2K3_STRAV</name>
<feature type="binding site" evidence="7">
    <location>
        <position position="232"/>
    </location>
    <ligand>
        <name>Zn(2+)</name>
        <dbReference type="ChEBI" id="CHEBI:29105"/>
        <label>3</label>
    </ligand>
</feature>
<keyword evidence="6 7" id="KW-0234">DNA repair</keyword>
<keyword evidence="5 7" id="KW-0862">Zinc</keyword>
<evidence type="ECO:0000256" key="6">
    <source>
        <dbReference type="ARBA" id="ARBA00023204"/>
    </source>
</evidence>
<keyword evidence="2 7" id="KW-0479">Metal-binding</keyword>
<dbReference type="InterPro" id="IPR001719">
    <property type="entry name" value="AP_endonuc_2"/>
</dbReference>
<dbReference type="InterPro" id="IPR036237">
    <property type="entry name" value="Xyl_isomerase-like_sf"/>
</dbReference>
<comment type="similarity">
    <text evidence="1 7">Belongs to the AP endonuclease 2 family.</text>
</comment>
<dbReference type="Pfam" id="PF01261">
    <property type="entry name" value="AP_endonuc_2"/>
    <property type="match status" value="1"/>
</dbReference>
<feature type="binding site" evidence="7">
    <location>
        <position position="182"/>
    </location>
    <ligand>
        <name>Zn(2+)</name>
        <dbReference type="ChEBI" id="CHEBI:29105"/>
        <label>2</label>
    </ligand>
</feature>
<dbReference type="InterPro" id="IPR018246">
    <property type="entry name" value="AP_endonuc_F2_Zn_BS"/>
</dbReference>
<dbReference type="PROSITE" id="PS00731">
    <property type="entry name" value="AP_NUCLEASE_F2_3"/>
    <property type="match status" value="1"/>
</dbReference>
<dbReference type="EC" id="3.1.21.2" evidence="7"/>
<dbReference type="SMART" id="SM00518">
    <property type="entry name" value="AP2Ec"/>
    <property type="match status" value="1"/>
</dbReference>
<dbReference type="CDD" id="cd00019">
    <property type="entry name" value="AP2Ec"/>
    <property type="match status" value="1"/>
</dbReference>
<dbReference type="PROSITE" id="PS00730">
    <property type="entry name" value="AP_NUCLEASE_F2_2"/>
    <property type="match status" value="1"/>
</dbReference>
<evidence type="ECO:0000256" key="1">
    <source>
        <dbReference type="ARBA" id="ARBA00005340"/>
    </source>
</evidence>
<sequence>MKRNPVGGHVPVAGGLASVGLTYAREMAAEAVQVFVANPRGWATPVGSPAQDERFRAECAAGAIPAYVHAPYLINFGSHTEATVEKSVESLRHSLRRGREIGALGVVVHTGSATGGRPREVAYAQIRERMLPLLDELTHDDDPFLLLESTAGQGSSLCSLAEDFGPYFDALDHHPKLGICLDTCHIFAAGHDLAEPGGTKLMLDLLVDTVGEGRLKLVHANDSKEGVGAHKDRHANIGQGHIGRDAFAELITHPAMDGVPLIIETPGGKEGHAADVALLKELRGAQ</sequence>
<keyword evidence="7" id="KW-0255">Endonuclease</keyword>
<evidence type="ECO:0000256" key="7">
    <source>
        <dbReference type="HAMAP-Rule" id="MF_00152"/>
    </source>
</evidence>
<keyword evidence="3 7" id="KW-0227">DNA damage</keyword>
<dbReference type="Gene3D" id="3.20.20.150">
    <property type="entry name" value="Divalent-metal-dependent TIM barrel enzymes"/>
    <property type="match status" value="1"/>
</dbReference>
<feature type="binding site" evidence="7">
    <location>
        <position position="219"/>
    </location>
    <ligand>
        <name>Zn(2+)</name>
        <dbReference type="ChEBI" id="CHEBI:29105"/>
        <label>2</label>
    </ligand>
</feature>